<evidence type="ECO:0000256" key="1">
    <source>
        <dbReference type="SAM" id="MobiDB-lite"/>
    </source>
</evidence>
<dbReference type="Pfam" id="PF13298">
    <property type="entry name" value="LigD_N"/>
    <property type="match status" value="1"/>
</dbReference>
<gene>
    <name evidence="3" type="ORF">Raf01_82410</name>
</gene>
<dbReference type="AlphaFoldDB" id="A0A8J3R1G5"/>
<sequence length="213" mass="23680">MFAPARPGYDLWLEVSGMALREYDRKRDFTRTGEPRGRSRSRRRAEGEPIFVIQHHAASSDHYDFRLEIEGVLVSWAVPKGPSIDPADKRLAVRTEDHPMEYADFEGVIPTGEYGGGTVMVWDTGTYRNTTVHKGQPRGAGEALAAGHLTFELDGTKLRGEFALTRTGAGTRQQWLLVKRKDDAASTRRIPVRSATKSAISGRTMHQIGQQAS</sequence>
<dbReference type="EMBL" id="BONZ01000088">
    <property type="protein sequence ID" value="GIH20069.1"/>
    <property type="molecule type" value="Genomic_DNA"/>
</dbReference>
<dbReference type="PANTHER" id="PTHR39465:SF1">
    <property type="entry name" value="DNA LIGASE D 3'-PHOSPHOESTERASE DOMAIN-CONTAINING PROTEIN"/>
    <property type="match status" value="1"/>
</dbReference>
<comment type="caution">
    <text evidence="3">The sequence shown here is derived from an EMBL/GenBank/DDBJ whole genome shotgun (WGS) entry which is preliminary data.</text>
</comment>
<dbReference type="Proteomes" id="UP000642748">
    <property type="component" value="Unassembled WGS sequence"/>
</dbReference>
<dbReference type="PANTHER" id="PTHR39465">
    <property type="entry name" value="DNA LIGASE D, 3'-PHOSPHOESTERASE DOMAIN"/>
    <property type="match status" value="1"/>
</dbReference>
<dbReference type="NCBIfam" id="TIGR02777">
    <property type="entry name" value="LigD_PE_dom"/>
    <property type="match status" value="1"/>
</dbReference>
<proteinExistence type="predicted"/>
<name>A0A8J3R1G5_9ACTN</name>
<feature type="domain" description="DNA ligase D 3'-phosphoesterase" evidence="2">
    <location>
        <begin position="54"/>
        <end position="166"/>
    </location>
</feature>
<reference evidence="3" key="1">
    <citation type="submission" date="2021-01" db="EMBL/GenBank/DDBJ databases">
        <title>Whole genome shotgun sequence of Rugosimonospora africana NBRC 104875.</title>
        <authorList>
            <person name="Komaki H."/>
            <person name="Tamura T."/>
        </authorList>
    </citation>
    <scope>NUCLEOTIDE SEQUENCE</scope>
    <source>
        <strain evidence="3">NBRC 104875</strain>
    </source>
</reference>
<evidence type="ECO:0000313" key="4">
    <source>
        <dbReference type="Proteomes" id="UP000642748"/>
    </source>
</evidence>
<evidence type="ECO:0000259" key="2">
    <source>
        <dbReference type="Pfam" id="PF13298"/>
    </source>
</evidence>
<organism evidence="3 4">
    <name type="scientific">Rugosimonospora africana</name>
    <dbReference type="NCBI Taxonomy" id="556532"/>
    <lineage>
        <taxon>Bacteria</taxon>
        <taxon>Bacillati</taxon>
        <taxon>Actinomycetota</taxon>
        <taxon>Actinomycetes</taxon>
        <taxon>Micromonosporales</taxon>
        <taxon>Micromonosporaceae</taxon>
        <taxon>Rugosimonospora</taxon>
    </lineage>
</organism>
<keyword evidence="4" id="KW-1185">Reference proteome</keyword>
<evidence type="ECO:0000313" key="3">
    <source>
        <dbReference type="EMBL" id="GIH20069.1"/>
    </source>
</evidence>
<accession>A0A8J3R1G5</accession>
<feature type="region of interest" description="Disordered" evidence="1">
    <location>
        <begin position="186"/>
        <end position="213"/>
    </location>
</feature>
<protein>
    <submittedName>
        <fullName evidence="3">3'-phosphoesterase</fullName>
    </submittedName>
</protein>
<dbReference type="InterPro" id="IPR014144">
    <property type="entry name" value="LigD_PE_domain"/>
</dbReference>